<evidence type="ECO:0000256" key="7">
    <source>
        <dbReference type="ARBA" id="ARBA00035179"/>
    </source>
</evidence>
<name>A0A5M8PTG2_9LECA</name>
<evidence type="ECO:0000313" key="9">
    <source>
        <dbReference type="EMBL" id="KAA6411894.1"/>
    </source>
</evidence>
<reference evidence="9 10" key="1">
    <citation type="submission" date="2019-09" db="EMBL/GenBank/DDBJ databases">
        <title>The hologenome of the rock-dwelling lichen Lasallia pustulata.</title>
        <authorList>
            <person name="Greshake Tzovaras B."/>
            <person name="Segers F."/>
            <person name="Bicker A."/>
            <person name="Dal Grande F."/>
            <person name="Otte J."/>
            <person name="Hankeln T."/>
            <person name="Schmitt I."/>
            <person name="Ebersberger I."/>
        </authorList>
    </citation>
    <scope>NUCLEOTIDE SEQUENCE [LARGE SCALE GENOMIC DNA]</scope>
    <source>
        <strain evidence="9">A1-1</strain>
    </source>
</reference>
<comment type="similarity">
    <text evidence="6">Belongs to the mitochondrion-specific ribosomal protein mL54 family.</text>
</comment>
<evidence type="ECO:0000256" key="3">
    <source>
        <dbReference type="ARBA" id="ARBA00022980"/>
    </source>
</evidence>
<feature type="region of interest" description="Disordered" evidence="8">
    <location>
        <begin position="31"/>
        <end position="50"/>
    </location>
</feature>
<accession>A0A5M8PTG2</accession>
<evidence type="ECO:0000256" key="2">
    <source>
        <dbReference type="ARBA" id="ARBA00022946"/>
    </source>
</evidence>
<evidence type="ECO:0000256" key="5">
    <source>
        <dbReference type="ARBA" id="ARBA00023274"/>
    </source>
</evidence>
<dbReference type="PANTHER" id="PTHR28595">
    <property type="entry name" value="39S RIBOSOMAL PROTEIN L54, MITOCHONDRIAL"/>
    <property type="match status" value="1"/>
</dbReference>
<dbReference type="EMBL" id="VXIT01000006">
    <property type="protein sequence ID" value="KAA6411894.1"/>
    <property type="molecule type" value="Genomic_DNA"/>
</dbReference>
<organism evidence="9 10">
    <name type="scientific">Lasallia pustulata</name>
    <dbReference type="NCBI Taxonomy" id="136370"/>
    <lineage>
        <taxon>Eukaryota</taxon>
        <taxon>Fungi</taxon>
        <taxon>Dikarya</taxon>
        <taxon>Ascomycota</taxon>
        <taxon>Pezizomycotina</taxon>
        <taxon>Lecanoromycetes</taxon>
        <taxon>OSLEUM clade</taxon>
        <taxon>Umbilicariomycetidae</taxon>
        <taxon>Umbilicariales</taxon>
        <taxon>Umbilicariaceae</taxon>
        <taxon>Lasallia</taxon>
    </lineage>
</organism>
<sequence length="130" mass="14177">MWLGYVNGKDAPIAKEDSEYPDWLWGLLSKKGAKSSGKEGQEEEDADLYSKSKKQCRLANKRAALLASSAPLGPAHRKVPLEHQSIDLPAGDGTVAGAIGAAEAREEVRDAMRRGRRKGIKEGNYLKAMR</sequence>
<evidence type="ECO:0000256" key="1">
    <source>
        <dbReference type="ARBA" id="ARBA00004173"/>
    </source>
</evidence>
<keyword evidence="4" id="KW-0496">Mitochondrion</keyword>
<evidence type="ECO:0000256" key="4">
    <source>
        <dbReference type="ARBA" id="ARBA00023128"/>
    </source>
</evidence>
<evidence type="ECO:0000256" key="6">
    <source>
        <dbReference type="ARBA" id="ARBA00033752"/>
    </source>
</evidence>
<comment type="subcellular location">
    <subcellularLocation>
        <location evidence="1">Mitochondrion</location>
    </subcellularLocation>
</comment>
<keyword evidence="2" id="KW-0809">Transit peptide</keyword>
<dbReference type="InterPro" id="IPR013870">
    <property type="entry name" value="Ribosomal_mL54"/>
</dbReference>
<evidence type="ECO:0000256" key="8">
    <source>
        <dbReference type="SAM" id="MobiDB-lite"/>
    </source>
</evidence>
<dbReference type="AlphaFoldDB" id="A0A5M8PTG2"/>
<dbReference type="PANTHER" id="PTHR28595:SF1">
    <property type="entry name" value="LARGE RIBOSOMAL SUBUNIT PROTEIN ML54"/>
    <property type="match status" value="1"/>
</dbReference>
<gene>
    <name evidence="9" type="ORF">FRX48_04044</name>
</gene>
<keyword evidence="5" id="KW-0687">Ribonucleoprotein</keyword>
<comment type="caution">
    <text evidence="9">The sequence shown here is derived from an EMBL/GenBank/DDBJ whole genome shotgun (WGS) entry which is preliminary data.</text>
</comment>
<dbReference type="GO" id="GO:0003735">
    <property type="term" value="F:structural constituent of ribosome"/>
    <property type="evidence" value="ECO:0007669"/>
    <property type="project" value="TreeGrafter"/>
</dbReference>
<dbReference type="Pfam" id="PF08561">
    <property type="entry name" value="Ribosomal_L37"/>
    <property type="match status" value="1"/>
</dbReference>
<protein>
    <recommendedName>
        <fullName evidence="7">Large ribosomal subunit protein mL54</fullName>
    </recommendedName>
</protein>
<dbReference type="Proteomes" id="UP000324767">
    <property type="component" value="Unassembled WGS sequence"/>
</dbReference>
<evidence type="ECO:0000313" key="10">
    <source>
        <dbReference type="Proteomes" id="UP000324767"/>
    </source>
</evidence>
<dbReference type="GO" id="GO:0005762">
    <property type="term" value="C:mitochondrial large ribosomal subunit"/>
    <property type="evidence" value="ECO:0007669"/>
    <property type="project" value="TreeGrafter"/>
</dbReference>
<keyword evidence="3" id="KW-0689">Ribosomal protein</keyword>
<proteinExistence type="inferred from homology"/>